<protein>
    <submittedName>
        <fullName evidence="1">Uncharacterized protein</fullName>
    </submittedName>
</protein>
<dbReference type="EMBL" id="CM035417">
    <property type="protein sequence ID" value="KAH7423842.1"/>
    <property type="molecule type" value="Genomic_DNA"/>
</dbReference>
<evidence type="ECO:0000313" key="2">
    <source>
        <dbReference type="Proteomes" id="UP000825935"/>
    </source>
</evidence>
<gene>
    <name evidence="1" type="ORF">KP509_12G076800</name>
</gene>
<dbReference type="AlphaFoldDB" id="A0A8T2TMC9"/>
<sequence length="114" mass="13115">MILMVNRDASLFLSLSLWSYVCQVAFCLPCTLQLVKLSASVACSEFHVKRGCVQENGNVGDRHRLVTYLQKIWHPFIAISYSRKGKVPFPCSECFEIPRNSRTDRPEAWYSGRR</sequence>
<keyword evidence="2" id="KW-1185">Reference proteome</keyword>
<proteinExistence type="predicted"/>
<comment type="caution">
    <text evidence="1">The sequence shown here is derived from an EMBL/GenBank/DDBJ whole genome shotgun (WGS) entry which is preliminary data.</text>
</comment>
<reference evidence="1" key="1">
    <citation type="submission" date="2021-08" db="EMBL/GenBank/DDBJ databases">
        <title>WGS assembly of Ceratopteris richardii.</title>
        <authorList>
            <person name="Marchant D.B."/>
            <person name="Chen G."/>
            <person name="Jenkins J."/>
            <person name="Shu S."/>
            <person name="Leebens-Mack J."/>
            <person name="Grimwood J."/>
            <person name="Schmutz J."/>
            <person name="Soltis P."/>
            <person name="Soltis D."/>
            <person name="Chen Z.-H."/>
        </authorList>
    </citation>
    <scope>NUCLEOTIDE SEQUENCE</scope>
    <source>
        <strain evidence="1">Whitten #5841</strain>
        <tissue evidence="1">Leaf</tissue>
    </source>
</reference>
<evidence type="ECO:0000313" key="1">
    <source>
        <dbReference type="EMBL" id="KAH7423842.1"/>
    </source>
</evidence>
<accession>A0A8T2TMC9</accession>
<name>A0A8T2TMC9_CERRI</name>
<dbReference type="Proteomes" id="UP000825935">
    <property type="component" value="Chromosome 12"/>
</dbReference>
<organism evidence="1 2">
    <name type="scientific">Ceratopteris richardii</name>
    <name type="common">Triangle waterfern</name>
    <dbReference type="NCBI Taxonomy" id="49495"/>
    <lineage>
        <taxon>Eukaryota</taxon>
        <taxon>Viridiplantae</taxon>
        <taxon>Streptophyta</taxon>
        <taxon>Embryophyta</taxon>
        <taxon>Tracheophyta</taxon>
        <taxon>Polypodiopsida</taxon>
        <taxon>Polypodiidae</taxon>
        <taxon>Polypodiales</taxon>
        <taxon>Pteridineae</taxon>
        <taxon>Pteridaceae</taxon>
        <taxon>Parkerioideae</taxon>
        <taxon>Ceratopteris</taxon>
    </lineage>
</organism>